<dbReference type="Proteomes" id="UP000177369">
    <property type="component" value="Unassembled WGS sequence"/>
</dbReference>
<protein>
    <recommendedName>
        <fullName evidence="3">DoxX family protein</fullName>
    </recommendedName>
</protein>
<dbReference type="STRING" id="1797714.A3D04_05100"/>
<evidence type="ECO:0008006" key="3">
    <source>
        <dbReference type="Google" id="ProtNLM"/>
    </source>
</evidence>
<organism evidence="1 2">
    <name type="scientific">Candidatus Curtissbacteria bacterium RIFCSPHIGHO2_02_FULL_40_16b</name>
    <dbReference type="NCBI Taxonomy" id="1797714"/>
    <lineage>
        <taxon>Bacteria</taxon>
        <taxon>Candidatus Curtissiibacteriota</taxon>
    </lineage>
</organism>
<dbReference type="AlphaFoldDB" id="A0A1F5G8S9"/>
<sequence>MPSANYIWAILRIGMGWVFLWPFLDKTFALGFATEAGRGWLSGSSPAMGFLKFGSSGPLAGFYQGLAGNPVVDWLYMLGLLGVGIAFILGIALRIAAFSGALMMLLIYSAALPVENNPFWDDHLVYALVLIGLAASNSGNTLGLGNWWGRMKPVVKFKFLA</sequence>
<gene>
    <name evidence="1" type="ORF">A3D04_05100</name>
</gene>
<evidence type="ECO:0000313" key="2">
    <source>
        <dbReference type="Proteomes" id="UP000177369"/>
    </source>
</evidence>
<proteinExistence type="predicted"/>
<evidence type="ECO:0000313" key="1">
    <source>
        <dbReference type="EMBL" id="OGD88247.1"/>
    </source>
</evidence>
<comment type="caution">
    <text evidence="1">The sequence shown here is derived from an EMBL/GenBank/DDBJ whole genome shotgun (WGS) entry which is preliminary data.</text>
</comment>
<name>A0A1F5G8S9_9BACT</name>
<accession>A0A1F5G8S9</accession>
<dbReference type="EMBL" id="MFBD01000034">
    <property type="protein sequence ID" value="OGD88247.1"/>
    <property type="molecule type" value="Genomic_DNA"/>
</dbReference>
<reference evidence="1 2" key="1">
    <citation type="journal article" date="2016" name="Nat. Commun.">
        <title>Thousands of microbial genomes shed light on interconnected biogeochemical processes in an aquifer system.</title>
        <authorList>
            <person name="Anantharaman K."/>
            <person name="Brown C.T."/>
            <person name="Hug L.A."/>
            <person name="Sharon I."/>
            <person name="Castelle C.J."/>
            <person name="Probst A.J."/>
            <person name="Thomas B.C."/>
            <person name="Singh A."/>
            <person name="Wilkins M.J."/>
            <person name="Karaoz U."/>
            <person name="Brodie E.L."/>
            <person name="Williams K.H."/>
            <person name="Hubbard S.S."/>
            <person name="Banfield J.F."/>
        </authorList>
    </citation>
    <scope>NUCLEOTIDE SEQUENCE [LARGE SCALE GENOMIC DNA]</scope>
</reference>